<feature type="domain" description="Peptidase C50" evidence="6">
    <location>
        <begin position="944"/>
        <end position="1036"/>
    </location>
</feature>
<comment type="catalytic activity">
    <reaction evidence="1">
        <text>All bonds known to be hydrolyzed by this endopeptidase have arginine in P1 and an acidic residue in P4. P6 is often occupied by an acidic residue or by a hydroxy-amino-acid residue, the phosphorylation of which enhances cleavage.</text>
        <dbReference type="EC" id="3.4.22.49"/>
    </reaction>
</comment>
<dbReference type="GO" id="GO:0005737">
    <property type="term" value="C:cytoplasm"/>
    <property type="evidence" value="ECO:0007669"/>
    <property type="project" value="TreeGrafter"/>
</dbReference>
<dbReference type="GO" id="GO:0004197">
    <property type="term" value="F:cysteine-type endopeptidase activity"/>
    <property type="evidence" value="ECO:0007669"/>
    <property type="project" value="InterPro"/>
</dbReference>
<protein>
    <recommendedName>
        <fullName evidence="2">separase</fullName>
        <ecNumber evidence="2">3.4.22.49</ecNumber>
    </recommendedName>
</protein>
<accession>A0A058ZEQ5</accession>
<dbReference type="GO" id="GO:0005634">
    <property type="term" value="C:nucleus"/>
    <property type="evidence" value="ECO:0007669"/>
    <property type="project" value="InterPro"/>
</dbReference>
<dbReference type="RefSeq" id="XP_009492591.1">
    <property type="nucleotide sequence ID" value="XM_009494316.1"/>
</dbReference>
<dbReference type="GeneID" id="20525186"/>
<evidence type="ECO:0000256" key="2">
    <source>
        <dbReference type="ARBA" id="ARBA00012489"/>
    </source>
</evidence>
<dbReference type="GO" id="GO:0006508">
    <property type="term" value="P:proteolysis"/>
    <property type="evidence" value="ECO:0007669"/>
    <property type="project" value="InterPro"/>
</dbReference>
<evidence type="ECO:0000256" key="1">
    <source>
        <dbReference type="ARBA" id="ARBA00000451"/>
    </source>
</evidence>
<dbReference type="OrthoDB" id="10255632at2759"/>
<evidence type="ECO:0000313" key="7">
    <source>
        <dbReference type="EMBL" id="KCV72890.1"/>
    </source>
</evidence>
<dbReference type="InterPro" id="IPR005314">
    <property type="entry name" value="Peptidase_C50"/>
</dbReference>
<organism evidence="7">
    <name type="scientific">Fonticula alba</name>
    <name type="common">Slime mold</name>
    <dbReference type="NCBI Taxonomy" id="691883"/>
    <lineage>
        <taxon>Eukaryota</taxon>
        <taxon>Rotosphaerida</taxon>
        <taxon>Fonticulaceae</taxon>
        <taxon>Fonticula</taxon>
    </lineage>
</organism>
<gene>
    <name evidence="7" type="ORF">H696_00461</name>
</gene>
<keyword evidence="3" id="KW-0378">Hydrolase</keyword>
<sequence length="1141" mass="119774">MAIGECLLRGSPGCASLEGCLPAGLQGRPVDGPSSPQEELLRLAAAPLDESRLLEATSTALVALAPGRATSLTRGDLDLLVDAVRRLHRMACEALPGPSTDARSSRQQGRLLLHLSRLELLQATIYLAQGEHGMAMAMAQRASTGISRLAALCGVQARTLEPQLPAPATASGAPDPALAQMRLTFRLVTEASILVQRLLCLLYLRAQMYSEAQCHARLFLHLAQQLRCAGHIADAETLCAELAKRPWIPLAEADSPEAEGTVAADSPSVLFVAPSVATFRPQPSDSATTPEAWPVLDATSGPRAFGQMLDRPDTRTAGWFAAPVEISRESPSVRPSTAPTGGRASLFLRAGPIKGARTLGRPRSAPAPPPGPMSATPMPTGRSGLGVFRAAPPPGSDNGRPSSGPFALPGAASRPGSAPGSLKRPASGGFWPDAGKVPRVEAPPSQPSDHLPELFRHAGIACFTAALRQTEAQVARRCLDPGEAGPTASLDDLLACRLLGTSVATHRRLQFLRPPSATGETPVPDPPFPGLPRCPAGPALARLATELPPLWTFAQLARAPGIGACESGDGRIDDGALSLTLVLGELPQGGSGTCACAPSNAPIMESGLFVPLPGPVATVAAERTSTAPRTCAPQTSRLLSVQLGGRPTRAFASIARRFTDIMLDNTRSLERAGTMAAGGSGADSSGAREWWTERLQLDRDLEAVCGDLEAEVLGIWHVLLLPPPVLATPGERGLQNTEPAAIVAEVQHRLQLVLGRFIRDLCRLEEHGDSATCMARLLPDHIARQLLLVGPRPSASLLRQLLEDLVHSPAVAGDWAWRSPAAREAARMAVTAPLVAALAHSWRLAFLLATPVTRAAGDADTLSSEEAALFVPCPGQPHHLALCLEPKMSHLPWESMPCLRERSVTRLLSGAFLSQHVALMTAPGAGWSGRLEGALAAPPARLPVDDPFFLLNPSGDLADTERRLGRLMVSPWHGKAGPVTRAEVAQHLGRRGAQRMPDIVLYCGHGTGRRYLPAHMPSVMLLMGCSSVADPHAVISQLLGGSPTVVGNLWAVSDRDADLLTARMLQLLGLPLLEEDPAGIGPEAGGDASHTSGGETIPLAVARARRRCRLRFLNGAAAVVYGLPVSLVMGASNGQPPVAST</sequence>
<dbReference type="eggNOG" id="KOG1849">
    <property type="taxonomic scope" value="Eukaryota"/>
</dbReference>
<evidence type="ECO:0000256" key="4">
    <source>
        <dbReference type="ARBA" id="ARBA00022829"/>
    </source>
</evidence>
<dbReference type="GO" id="GO:0072686">
    <property type="term" value="C:mitotic spindle"/>
    <property type="evidence" value="ECO:0007669"/>
    <property type="project" value="TreeGrafter"/>
</dbReference>
<evidence type="ECO:0000256" key="3">
    <source>
        <dbReference type="ARBA" id="ARBA00022801"/>
    </source>
</evidence>
<dbReference type="PANTHER" id="PTHR12792">
    <property type="entry name" value="EXTRA SPINDLE POLES 1-RELATED"/>
    <property type="match status" value="1"/>
</dbReference>
<proteinExistence type="predicted"/>
<dbReference type="Proteomes" id="UP000030693">
    <property type="component" value="Unassembled WGS sequence"/>
</dbReference>
<dbReference type="PROSITE" id="PS51700">
    <property type="entry name" value="SEPARIN"/>
    <property type="match status" value="1"/>
</dbReference>
<dbReference type="Pfam" id="PF03568">
    <property type="entry name" value="Separin_C"/>
    <property type="match status" value="1"/>
</dbReference>
<name>A0A058ZEQ5_FONAL</name>
<keyword evidence="4" id="KW-0159">Chromosome partition</keyword>
<evidence type="ECO:0000259" key="6">
    <source>
        <dbReference type="PROSITE" id="PS51700"/>
    </source>
</evidence>
<dbReference type="AlphaFoldDB" id="A0A058ZEQ5"/>
<feature type="region of interest" description="Disordered" evidence="5">
    <location>
        <begin position="355"/>
        <end position="452"/>
    </location>
</feature>
<dbReference type="STRING" id="691883.A0A058ZEQ5"/>
<dbReference type="InterPro" id="IPR030397">
    <property type="entry name" value="SEPARIN_core_dom"/>
</dbReference>
<dbReference type="EMBL" id="KB932201">
    <property type="protein sequence ID" value="KCV72890.1"/>
    <property type="molecule type" value="Genomic_DNA"/>
</dbReference>
<dbReference type="EC" id="3.4.22.49" evidence="2"/>
<evidence type="ECO:0000256" key="5">
    <source>
        <dbReference type="SAM" id="MobiDB-lite"/>
    </source>
</evidence>
<keyword evidence="8" id="KW-1185">Reference proteome</keyword>
<reference evidence="7" key="1">
    <citation type="submission" date="2013-04" db="EMBL/GenBank/DDBJ databases">
        <title>The Genome Sequence of Fonticula alba ATCC 38817.</title>
        <authorList>
            <consortium name="The Broad Institute Genomics Platform"/>
            <person name="Russ C."/>
            <person name="Cuomo C."/>
            <person name="Burger G."/>
            <person name="Gray M.W."/>
            <person name="Holland P.W.H."/>
            <person name="King N."/>
            <person name="Lang F.B.F."/>
            <person name="Roger A.J."/>
            <person name="Ruiz-Trillo I."/>
            <person name="Brown M."/>
            <person name="Walker B."/>
            <person name="Young S."/>
            <person name="Zeng Q."/>
            <person name="Gargeya S."/>
            <person name="Fitzgerald M."/>
            <person name="Haas B."/>
            <person name="Abouelleil A."/>
            <person name="Allen A.W."/>
            <person name="Alvarado L."/>
            <person name="Arachchi H.M."/>
            <person name="Berlin A.M."/>
            <person name="Chapman S.B."/>
            <person name="Gainer-Dewar J."/>
            <person name="Goldberg J."/>
            <person name="Griggs A."/>
            <person name="Gujja S."/>
            <person name="Hansen M."/>
            <person name="Howarth C."/>
            <person name="Imamovic A."/>
            <person name="Ireland A."/>
            <person name="Larimer J."/>
            <person name="McCowan C."/>
            <person name="Murphy C."/>
            <person name="Pearson M."/>
            <person name="Poon T.W."/>
            <person name="Priest M."/>
            <person name="Roberts A."/>
            <person name="Saif S."/>
            <person name="Shea T."/>
            <person name="Sisk P."/>
            <person name="Sykes S."/>
            <person name="Wortman J."/>
            <person name="Nusbaum C."/>
            <person name="Birren B."/>
        </authorList>
    </citation>
    <scope>NUCLEOTIDE SEQUENCE [LARGE SCALE GENOMIC DNA]</scope>
    <source>
        <strain evidence="7">ATCC 38817</strain>
    </source>
</reference>
<dbReference type="PANTHER" id="PTHR12792:SF0">
    <property type="entry name" value="SEPARIN"/>
    <property type="match status" value="1"/>
</dbReference>
<evidence type="ECO:0000313" key="8">
    <source>
        <dbReference type="Proteomes" id="UP000030693"/>
    </source>
</evidence>
<dbReference type="GO" id="GO:0051307">
    <property type="term" value="P:meiotic chromosome separation"/>
    <property type="evidence" value="ECO:0007669"/>
    <property type="project" value="TreeGrafter"/>
</dbReference>